<feature type="compositionally biased region" description="Polar residues" evidence="1">
    <location>
        <begin position="90"/>
        <end position="108"/>
    </location>
</feature>
<dbReference type="Proteomes" id="UP001066276">
    <property type="component" value="Chromosome 2_1"/>
</dbReference>
<keyword evidence="3" id="KW-1185">Reference proteome</keyword>
<organism evidence="2 3">
    <name type="scientific">Pleurodeles waltl</name>
    <name type="common">Iberian ribbed newt</name>
    <dbReference type="NCBI Taxonomy" id="8319"/>
    <lineage>
        <taxon>Eukaryota</taxon>
        <taxon>Metazoa</taxon>
        <taxon>Chordata</taxon>
        <taxon>Craniata</taxon>
        <taxon>Vertebrata</taxon>
        <taxon>Euteleostomi</taxon>
        <taxon>Amphibia</taxon>
        <taxon>Batrachia</taxon>
        <taxon>Caudata</taxon>
        <taxon>Salamandroidea</taxon>
        <taxon>Salamandridae</taxon>
        <taxon>Pleurodelinae</taxon>
        <taxon>Pleurodeles</taxon>
    </lineage>
</organism>
<evidence type="ECO:0000313" key="2">
    <source>
        <dbReference type="EMBL" id="KAJ1196483.1"/>
    </source>
</evidence>
<reference evidence="2" key="1">
    <citation type="journal article" date="2022" name="bioRxiv">
        <title>Sequencing and chromosome-scale assembly of the giantPleurodeles waltlgenome.</title>
        <authorList>
            <person name="Brown T."/>
            <person name="Elewa A."/>
            <person name="Iarovenko S."/>
            <person name="Subramanian E."/>
            <person name="Araus A.J."/>
            <person name="Petzold A."/>
            <person name="Susuki M."/>
            <person name="Suzuki K.-i.T."/>
            <person name="Hayashi T."/>
            <person name="Toyoda A."/>
            <person name="Oliveira C."/>
            <person name="Osipova E."/>
            <person name="Leigh N.D."/>
            <person name="Simon A."/>
            <person name="Yun M.H."/>
        </authorList>
    </citation>
    <scope>NUCLEOTIDE SEQUENCE</scope>
    <source>
        <strain evidence="2">20211129_DDA</strain>
        <tissue evidence="2">Liver</tissue>
    </source>
</reference>
<dbReference type="AlphaFoldDB" id="A0AAV7V5G4"/>
<evidence type="ECO:0000313" key="3">
    <source>
        <dbReference type="Proteomes" id="UP001066276"/>
    </source>
</evidence>
<evidence type="ECO:0000256" key="1">
    <source>
        <dbReference type="SAM" id="MobiDB-lite"/>
    </source>
</evidence>
<proteinExistence type="predicted"/>
<name>A0AAV7V5G4_PLEWA</name>
<comment type="caution">
    <text evidence="2">The sequence shown here is derived from an EMBL/GenBank/DDBJ whole genome shotgun (WGS) entry which is preliminary data.</text>
</comment>
<accession>A0AAV7V5G4</accession>
<sequence>MTAHEEASFAQEQENLFLAEDIVHALDASATQSVNRALAAALQLIARQLKRYSLTVPPYGHPNTMPITSRKEERSPQGPEWPHAAPMARLSQSSTADHQYSARRSTSTQALSFPPLMTPVTNRILLGLTQTMTHSLKNVVAILPTNCPPSDNVDPTSALTFDPDPIIHPFSSEWTPLPAVTEYVHSRLRKALDKEV</sequence>
<protein>
    <submittedName>
        <fullName evidence="2">Uncharacterized protein</fullName>
    </submittedName>
</protein>
<gene>
    <name evidence="2" type="ORF">NDU88_000354</name>
</gene>
<feature type="region of interest" description="Disordered" evidence="1">
    <location>
        <begin position="57"/>
        <end position="108"/>
    </location>
</feature>
<dbReference type="EMBL" id="JANPWB010000003">
    <property type="protein sequence ID" value="KAJ1196483.1"/>
    <property type="molecule type" value="Genomic_DNA"/>
</dbReference>